<dbReference type="InterPro" id="IPR024406">
    <property type="entry name" value="TAC-10"/>
</dbReference>
<dbReference type="Pfam" id="PF10963">
    <property type="entry name" value="Phage_TAC_10"/>
    <property type="match status" value="1"/>
</dbReference>
<dbReference type="RefSeq" id="WP_181119330.1">
    <property type="nucleotide sequence ID" value="NZ_JAAMRD010000001.1"/>
</dbReference>
<evidence type="ECO:0000313" key="2">
    <source>
        <dbReference type="Proteomes" id="UP001138621"/>
    </source>
</evidence>
<proteinExistence type="predicted"/>
<comment type="caution">
    <text evidence="1">The sequence shown here is derived from an EMBL/GenBank/DDBJ whole genome shotgun (WGS) entry which is preliminary data.</text>
</comment>
<accession>A0AA40RN61</accession>
<dbReference type="Proteomes" id="UP001138621">
    <property type="component" value="Unassembled WGS sequence"/>
</dbReference>
<evidence type="ECO:0008006" key="3">
    <source>
        <dbReference type="Google" id="ProtNLM"/>
    </source>
</evidence>
<protein>
    <recommendedName>
        <fullName evidence="3">Phage protein</fullName>
    </recommendedName>
</protein>
<reference evidence="1" key="1">
    <citation type="submission" date="2020-02" db="EMBL/GenBank/DDBJ databases">
        <title>Synteny-based analysis reveals conserved mechanism for high triclosan tolerance in Pseudomonas, as well as instances of horizontal transfer.</title>
        <authorList>
            <person name="Mcfarland A.G."/>
            <person name="Bertucci H.K."/>
            <person name="Litmann E."/>
            <person name="Shen J."/>
            <person name="Huttenhower C."/>
            <person name="Hartmann E.M."/>
        </authorList>
    </citation>
    <scope>NUCLEOTIDE SEQUENCE</scope>
    <source>
        <strain evidence="1">109A1</strain>
    </source>
</reference>
<evidence type="ECO:0000313" key="1">
    <source>
        <dbReference type="EMBL" id="MBA1302857.1"/>
    </source>
</evidence>
<dbReference type="AlphaFoldDB" id="A0AA40RN61"/>
<sequence>MTAQRQIVITIGAADFTFNLSAQDVTKYFNALTPSNKVAPGHNLLTTTVQPDQKDALRPLLGNPVLTMQVAGALLEEYSPDVEVAVKNFACQASSKDRRDARSLYGTRA</sequence>
<organism evidence="1 2">
    <name type="scientific">Stutzerimonas stutzeri</name>
    <name type="common">Pseudomonas stutzeri</name>
    <dbReference type="NCBI Taxonomy" id="316"/>
    <lineage>
        <taxon>Bacteria</taxon>
        <taxon>Pseudomonadati</taxon>
        <taxon>Pseudomonadota</taxon>
        <taxon>Gammaproteobacteria</taxon>
        <taxon>Pseudomonadales</taxon>
        <taxon>Pseudomonadaceae</taxon>
        <taxon>Stutzerimonas</taxon>
    </lineage>
</organism>
<name>A0AA40RN61_STUST</name>
<gene>
    <name evidence="1" type="ORF">G7024_00420</name>
</gene>
<dbReference type="EMBL" id="JAAMRD010000001">
    <property type="protein sequence ID" value="MBA1302857.1"/>
    <property type="molecule type" value="Genomic_DNA"/>
</dbReference>